<evidence type="ECO:0000313" key="2">
    <source>
        <dbReference type="EMBL" id="GJS59747.1"/>
    </source>
</evidence>
<reference evidence="2" key="2">
    <citation type="submission" date="2022-01" db="EMBL/GenBank/DDBJ databases">
        <authorList>
            <person name="Yamashiro T."/>
            <person name="Shiraishi A."/>
            <person name="Satake H."/>
            <person name="Nakayama K."/>
        </authorList>
    </citation>
    <scope>NUCLEOTIDE SEQUENCE</scope>
</reference>
<gene>
    <name evidence="2" type="ORF">Tco_0654531</name>
</gene>
<accession>A0ABQ4X3G4</accession>
<dbReference type="EMBL" id="BQNB010009171">
    <property type="protein sequence ID" value="GJS59747.1"/>
    <property type="molecule type" value="Genomic_DNA"/>
</dbReference>
<evidence type="ECO:0000313" key="3">
    <source>
        <dbReference type="Proteomes" id="UP001151760"/>
    </source>
</evidence>
<name>A0ABQ4X3G4_9ASTR</name>
<evidence type="ECO:0000256" key="1">
    <source>
        <dbReference type="SAM" id="MobiDB-lite"/>
    </source>
</evidence>
<comment type="caution">
    <text evidence="2">The sequence shown here is derived from an EMBL/GenBank/DDBJ whole genome shotgun (WGS) entry which is preliminary data.</text>
</comment>
<sequence>MKTTLRMLISIGKVLVICAGMTVFQSVRDPRHSEGEQGEPLSQGATSETTSNAAFNTIFLQAEENEKKGKLRVAMEDYKAELKIEYLEPGRHRV</sequence>
<reference evidence="2" key="1">
    <citation type="journal article" date="2022" name="Int. J. Mol. Sci.">
        <title>Draft Genome of Tanacetum Coccineum: Genomic Comparison of Closely Related Tanacetum-Family Plants.</title>
        <authorList>
            <person name="Yamashiro T."/>
            <person name="Shiraishi A."/>
            <person name="Nakayama K."/>
            <person name="Satake H."/>
        </authorList>
    </citation>
    <scope>NUCLEOTIDE SEQUENCE</scope>
</reference>
<keyword evidence="3" id="KW-1185">Reference proteome</keyword>
<organism evidence="2 3">
    <name type="scientific">Tanacetum coccineum</name>
    <dbReference type="NCBI Taxonomy" id="301880"/>
    <lineage>
        <taxon>Eukaryota</taxon>
        <taxon>Viridiplantae</taxon>
        <taxon>Streptophyta</taxon>
        <taxon>Embryophyta</taxon>
        <taxon>Tracheophyta</taxon>
        <taxon>Spermatophyta</taxon>
        <taxon>Magnoliopsida</taxon>
        <taxon>eudicotyledons</taxon>
        <taxon>Gunneridae</taxon>
        <taxon>Pentapetalae</taxon>
        <taxon>asterids</taxon>
        <taxon>campanulids</taxon>
        <taxon>Asterales</taxon>
        <taxon>Asteraceae</taxon>
        <taxon>Asteroideae</taxon>
        <taxon>Anthemideae</taxon>
        <taxon>Anthemidinae</taxon>
        <taxon>Tanacetum</taxon>
    </lineage>
</organism>
<protein>
    <submittedName>
        <fullName evidence="2">Uncharacterized protein</fullName>
    </submittedName>
</protein>
<proteinExistence type="predicted"/>
<dbReference type="Proteomes" id="UP001151760">
    <property type="component" value="Unassembled WGS sequence"/>
</dbReference>
<feature type="region of interest" description="Disordered" evidence="1">
    <location>
        <begin position="29"/>
        <end position="50"/>
    </location>
</feature>